<dbReference type="RefSeq" id="WP_007932331.1">
    <property type="nucleotide sequence ID" value="NZ_AKVJ01000017.1"/>
</dbReference>
<dbReference type="PATRIC" id="fig|1149862.3.peg.1232"/>
<evidence type="ECO:0000313" key="1">
    <source>
        <dbReference type="EMBL" id="EIW19501.1"/>
    </source>
</evidence>
<proteinExistence type="predicted"/>
<sequence length="94" mass="10723">MLRSIITGQTLPVGEFEEGWQELVLKRQLMIGEKLDAAGLSSEYLVEMLEKLENKELTEDIKAAIFHLQTSTTYVHYNKGFLDGIKFAMMAEKI</sequence>
<name>I9LGK9_9FIRM</name>
<protein>
    <submittedName>
        <fullName evidence="1">Uncharacterized protein</fullName>
    </submittedName>
</protein>
<organism evidence="1 2">
    <name type="scientific">Pelosinus fermentans B4</name>
    <dbReference type="NCBI Taxonomy" id="1149862"/>
    <lineage>
        <taxon>Bacteria</taxon>
        <taxon>Bacillati</taxon>
        <taxon>Bacillota</taxon>
        <taxon>Negativicutes</taxon>
        <taxon>Selenomonadales</taxon>
        <taxon>Sporomusaceae</taxon>
        <taxon>Pelosinus</taxon>
    </lineage>
</organism>
<accession>I9LGK9</accession>
<keyword evidence="2" id="KW-1185">Reference proteome</keyword>
<reference evidence="1 2" key="1">
    <citation type="journal article" date="2012" name="J. Bacteriol.">
        <title>Draft Genome Sequences for Two Metal-Reducing Pelosinus fermentans Strains Isolated from a Cr(VI)-Contaminated Site and for Type Strain R7.</title>
        <authorList>
            <person name="Brown S.D."/>
            <person name="Podar M."/>
            <person name="Klingeman D.M."/>
            <person name="Johnson C.M."/>
            <person name="Yang Z.K."/>
            <person name="Utturkar S.M."/>
            <person name="Land M.L."/>
            <person name="Mosher J.J."/>
            <person name="Hurt R.A.Jr."/>
            <person name="Phelps T.J."/>
            <person name="Palumbo A.V."/>
            <person name="Arkin A.P."/>
            <person name="Hazen T.C."/>
            <person name="Elias D.A."/>
        </authorList>
    </citation>
    <scope>NUCLEOTIDE SEQUENCE [LARGE SCALE GENOMIC DNA]</scope>
    <source>
        <strain evidence="1 2">B4</strain>
    </source>
</reference>
<dbReference type="EMBL" id="AKVJ01000017">
    <property type="protein sequence ID" value="EIW19501.1"/>
    <property type="molecule type" value="Genomic_DNA"/>
</dbReference>
<comment type="caution">
    <text evidence="1">The sequence shown here is derived from an EMBL/GenBank/DDBJ whole genome shotgun (WGS) entry which is preliminary data.</text>
</comment>
<dbReference type="Proteomes" id="UP000004324">
    <property type="component" value="Unassembled WGS sequence"/>
</dbReference>
<dbReference type="AlphaFoldDB" id="I9LGK9"/>
<dbReference type="OrthoDB" id="1684540at2"/>
<gene>
    <name evidence="1" type="ORF">FB4_2684</name>
</gene>
<evidence type="ECO:0000313" key="2">
    <source>
        <dbReference type="Proteomes" id="UP000004324"/>
    </source>
</evidence>